<name>A0A1H1CIC1_9FLAO</name>
<organism evidence="1 2">
    <name type="scientific">Chryseobacterium soldanellicola</name>
    <dbReference type="NCBI Taxonomy" id="311333"/>
    <lineage>
        <taxon>Bacteria</taxon>
        <taxon>Pseudomonadati</taxon>
        <taxon>Bacteroidota</taxon>
        <taxon>Flavobacteriia</taxon>
        <taxon>Flavobacteriales</taxon>
        <taxon>Weeksellaceae</taxon>
        <taxon>Chryseobacterium group</taxon>
        <taxon>Chryseobacterium</taxon>
    </lineage>
</organism>
<proteinExistence type="predicted"/>
<protein>
    <submittedName>
        <fullName evidence="1">Uncharacterized protein</fullName>
    </submittedName>
</protein>
<accession>A0A1H1CIC1</accession>
<evidence type="ECO:0000313" key="2">
    <source>
        <dbReference type="Proteomes" id="UP000199627"/>
    </source>
</evidence>
<sequence length="58" mass="6643">MIKKIIKTTEHSIGLLTFLGHNTAHKYNYSGKEDSGMYNCRAGIYVRFIKGMLFNNSE</sequence>
<dbReference type="Proteomes" id="UP000199627">
    <property type="component" value="Unassembled WGS sequence"/>
</dbReference>
<reference evidence="2" key="1">
    <citation type="submission" date="2016-10" db="EMBL/GenBank/DDBJ databases">
        <authorList>
            <person name="Varghese N."/>
            <person name="Submissions S."/>
        </authorList>
    </citation>
    <scope>NUCLEOTIDE SEQUENCE [LARGE SCALE GENOMIC DNA]</scope>
    <source>
        <strain evidence="2">DSM 17072</strain>
    </source>
</reference>
<dbReference type="AlphaFoldDB" id="A0A1H1CIC1"/>
<evidence type="ECO:0000313" key="1">
    <source>
        <dbReference type="EMBL" id="SDQ63850.1"/>
    </source>
</evidence>
<keyword evidence="2" id="KW-1185">Reference proteome</keyword>
<dbReference type="EMBL" id="FNKL01000003">
    <property type="protein sequence ID" value="SDQ63850.1"/>
    <property type="molecule type" value="Genomic_DNA"/>
</dbReference>
<dbReference type="STRING" id="311333.SAMN05421664_1971"/>
<gene>
    <name evidence="1" type="ORF">SAMN05421664_1971</name>
</gene>